<evidence type="ECO:0000313" key="12">
    <source>
        <dbReference type="Proteomes" id="UP000886520"/>
    </source>
</evidence>
<feature type="domain" description="RRM" evidence="10">
    <location>
        <begin position="263"/>
        <end position="341"/>
    </location>
</feature>
<dbReference type="PROSITE" id="PS50102">
    <property type="entry name" value="RRM"/>
    <property type="match status" value="2"/>
</dbReference>
<keyword evidence="6 8" id="KW-0694">RNA-binding</keyword>
<dbReference type="CDD" id="cd00590">
    <property type="entry name" value="RRM_SF"/>
    <property type="match status" value="1"/>
</dbReference>
<feature type="domain" description="RRM" evidence="10">
    <location>
        <begin position="92"/>
        <end position="172"/>
    </location>
</feature>
<dbReference type="Gene3D" id="3.30.70.330">
    <property type="match status" value="2"/>
</dbReference>
<dbReference type="InterPro" id="IPR035979">
    <property type="entry name" value="RBD_domain_sf"/>
</dbReference>
<evidence type="ECO:0000313" key="11">
    <source>
        <dbReference type="EMBL" id="KAI5072281.1"/>
    </source>
</evidence>
<keyword evidence="12" id="KW-1185">Reference proteome</keyword>
<dbReference type="EMBL" id="JABFUD020000012">
    <property type="protein sequence ID" value="KAI5072281.1"/>
    <property type="molecule type" value="Genomic_DNA"/>
</dbReference>
<dbReference type="PANTHER" id="PTHR48025:SF1">
    <property type="entry name" value="RRM DOMAIN-CONTAINING PROTEIN"/>
    <property type="match status" value="1"/>
</dbReference>
<comment type="caution">
    <text evidence="11">The sequence shown here is derived from an EMBL/GenBank/DDBJ whole genome shotgun (WGS) entry which is preliminary data.</text>
</comment>
<dbReference type="InterPro" id="IPR050502">
    <property type="entry name" value="Euk_RNA-bind_prot"/>
</dbReference>
<dbReference type="AlphaFoldDB" id="A0A9D4ZGT2"/>
<comment type="subcellular location">
    <subcellularLocation>
        <location evidence="1">Plastid</location>
        <location evidence="1">Chloroplast</location>
    </subcellularLocation>
</comment>
<evidence type="ECO:0000256" key="3">
    <source>
        <dbReference type="ARBA" id="ARBA00022640"/>
    </source>
</evidence>
<evidence type="ECO:0000256" key="2">
    <source>
        <dbReference type="ARBA" id="ARBA00022528"/>
    </source>
</evidence>
<proteinExistence type="predicted"/>
<dbReference type="CDD" id="cd21608">
    <property type="entry name" value="RRM2_NsCP33_like"/>
    <property type="match status" value="1"/>
</dbReference>
<dbReference type="GO" id="GO:0006397">
    <property type="term" value="P:mRNA processing"/>
    <property type="evidence" value="ECO:0007669"/>
    <property type="project" value="UniProtKB-KW"/>
</dbReference>
<evidence type="ECO:0000256" key="7">
    <source>
        <dbReference type="ARBA" id="ARBA00023274"/>
    </source>
</evidence>
<dbReference type="Proteomes" id="UP000886520">
    <property type="component" value="Chromosome 12"/>
</dbReference>
<dbReference type="InterPro" id="IPR012677">
    <property type="entry name" value="Nucleotide-bd_a/b_plait_sf"/>
</dbReference>
<evidence type="ECO:0000256" key="8">
    <source>
        <dbReference type="PROSITE-ProRule" id="PRU00176"/>
    </source>
</evidence>
<evidence type="ECO:0000256" key="4">
    <source>
        <dbReference type="ARBA" id="ARBA00022664"/>
    </source>
</evidence>
<dbReference type="PANTHER" id="PTHR48025">
    <property type="entry name" value="OS02G0815200 PROTEIN"/>
    <property type="match status" value="1"/>
</dbReference>
<keyword evidence="5" id="KW-0677">Repeat</keyword>
<evidence type="ECO:0000256" key="9">
    <source>
        <dbReference type="SAM" id="MobiDB-lite"/>
    </source>
</evidence>
<dbReference type="InterPro" id="IPR000504">
    <property type="entry name" value="RRM_dom"/>
</dbReference>
<evidence type="ECO:0000256" key="5">
    <source>
        <dbReference type="ARBA" id="ARBA00022737"/>
    </source>
</evidence>
<name>A0A9D4ZGT2_ADICA</name>
<keyword evidence="3" id="KW-0934">Plastid</keyword>
<reference evidence="11" key="1">
    <citation type="submission" date="2021-01" db="EMBL/GenBank/DDBJ databases">
        <title>Adiantum capillus-veneris genome.</title>
        <authorList>
            <person name="Fang Y."/>
            <person name="Liao Q."/>
        </authorList>
    </citation>
    <scope>NUCLEOTIDE SEQUENCE</scope>
    <source>
        <strain evidence="11">H3</strain>
        <tissue evidence="11">Leaf</tissue>
    </source>
</reference>
<sequence>MAAASASWAAIALACSSNDGQVASSSRTAFFPAQAILGGRRVSSSSSTTATSKFGSVLSVSTKRTSHPCTQIRALDPDFYKIPFVEGIPVGNRLKLWNLPPNCDQGELREWLDSIPDVNVAALEFTDDPELNAQGVGGFVEYTTKQEACMAIVRLDGRKFKGRCIRMDFVEKRPHEREIGGRRNRPSRNYSRDRSYSGGSYSGGSYGGSSYAGSGGSGAGMYGASNTTTTIPSGNTFDSSMTSAVEPNWAAPPPPRAYGPTAHRIFVGNLSWNMDDNGLLSLFRNHGNVLEARVMRDRETGSSRGFGFVAMSTAEEMNAAIAALNGTVADGRPLKVSVASR</sequence>
<gene>
    <name evidence="11" type="ORF">GOP47_0012387</name>
</gene>
<evidence type="ECO:0000256" key="1">
    <source>
        <dbReference type="ARBA" id="ARBA00004229"/>
    </source>
</evidence>
<feature type="region of interest" description="Disordered" evidence="9">
    <location>
        <begin position="176"/>
        <end position="200"/>
    </location>
</feature>
<dbReference type="GO" id="GO:1990904">
    <property type="term" value="C:ribonucleoprotein complex"/>
    <property type="evidence" value="ECO:0007669"/>
    <property type="project" value="UniProtKB-KW"/>
</dbReference>
<dbReference type="GO" id="GO:0009507">
    <property type="term" value="C:chloroplast"/>
    <property type="evidence" value="ECO:0007669"/>
    <property type="project" value="UniProtKB-SubCell"/>
</dbReference>
<accession>A0A9D4ZGT2</accession>
<evidence type="ECO:0000259" key="10">
    <source>
        <dbReference type="PROSITE" id="PS50102"/>
    </source>
</evidence>
<protein>
    <recommendedName>
        <fullName evidence="10">RRM domain-containing protein</fullName>
    </recommendedName>
</protein>
<dbReference type="SMART" id="SM00360">
    <property type="entry name" value="RRM"/>
    <property type="match status" value="2"/>
</dbReference>
<dbReference type="OrthoDB" id="439808at2759"/>
<keyword evidence="2" id="KW-0150">Chloroplast</keyword>
<keyword evidence="7" id="KW-0687">Ribonucleoprotein</keyword>
<dbReference type="InterPro" id="IPR048289">
    <property type="entry name" value="RRM2_NsCP33-like"/>
</dbReference>
<keyword evidence="4" id="KW-0507">mRNA processing</keyword>
<organism evidence="11 12">
    <name type="scientific">Adiantum capillus-veneris</name>
    <name type="common">Maidenhair fern</name>
    <dbReference type="NCBI Taxonomy" id="13818"/>
    <lineage>
        <taxon>Eukaryota</taxon>
        <taxon>Viridiplantae</taxon>
        <taxon>Streptophyta</taxon>
        <taxon>Embryophyta</taxon>
        <taxon>Tracheophyta</taxon>
        <taxon>Polypodiopsida</taxon>
        <taxon>Polypodiidae</taxon>
        <taxon>Polypodiales</taxon>
        <taxon>Pteridineae</taxon>
        <taxon>Pteridaceae</taxon>
        <taxon>Vittarioideae</taxon>
        <taxon>Adiantum</taxon>
    </lineage>
</organism>
<dbReference type="SUPFAM" id="SSF54928">
    <property type="entry name" value="RNA-binding domain, RBD"/>
    <property type="match status" value="2"/>
</dbReference>
<dbReference type="GO" id="GO:0003729">
    <property type="term" value="F:mRNA binding"/>
    <property type="evidence" value="ECO:0007669"/>
    <property type="project" value="TreeGrafter"/>
</dbReference>
<evidence type="ECO:0000256" key="6">
    <source>
        <dbReference type="ARBA" id="ARBA00022884"/>
    </source>
</evidence>
<dbReference type="Pfam" id="PF00076">
    <property type="entry name" value="RRM_1"/>
    <property type="match status" value="2"/>
</dbReference>